<dbReference type="EMBL" id="JAZHXI010000006">
    <property type="protein sequence ID" value="KAL2070315.1"/>
    <property type="molecule type" value="Genomic_DNA"/>
</dbReference>
<keyword evidence="2" id="KW-1185">Reference proteome</keyword>
<gene>
    <name evidence="1" type="ORF">VTL71DRAFT_13341</name>
</gene>
<feature type="non-terminal residue" evidence="1">
    <location>
        <position position="81"/>
    </location>
</feature>
<evidence type="ECO:0000313" key="1">
    <source>
        <dbReference type="EMBL" id="KAL2070315.1"/>
    </source>
</evidence>
<name>A0ABR4CKK8_9HELO</name>
<proteinExistence type="predicted"/>
<organism evidence="1 2">
    <name type="scientific">Oculimacula yallundae</name>
    <dbReference type="NCBI Taxonomy" id="86028"/>
    <lineage>
        <taxon>Eukaryota</taxon>
        <taxon>Fungi</taxon>
        <taxon>Dikarya</taxon>
        <taxon>Ascomycota</taxon>
        <taxon>Pezizomycotina</taxon>
        <taxon>Leotiomycetes</taxon>
        <taxon>Helotiales</taxon>
        <taxon>Ploettnerulaceae</taxon>
        <taxon>Oculimacula</taxon>
    </lineage>
</organism>
<protein>
    <submittedName>
        <fullName evidence="1">Uncharacterized protein</fullName>
    </submittedName>
</protein>
<accession>A0ABR4CKK8</accession>
<sequence>MPINICPGDVFRVILSASFVDILHPTRLYLSSGAQEKGSTTRTYSNSVSPTICNARRLAASYYGTNSSSRNLKIPVQPTRP</sequence>
<comment type="caution">
    <text evidence="1">The sequence shown here is derived from an EMBL/GenBank/DDBJ whole genome shotgun (WGS) entry which is preliminary data.</text>
</comment>
<dbReference type="Proteomes" id="UP001595075">
    <property type="component" value="Unassembled WGS sequence"/>
</dbReference>
<evidence type="ECO:0000313" key="2">
    <source>
        <dbReference type="Proteomes" id="UP001595075"/>
    </source>
</evidence>
<reference evidence="1 2" key="1">
    <citation type="journal article" date="2024" name="Commun. Biol.">
        <title>Comparative genomic analysis of thermophilic fungi reveals convergent evolutionary adaptations and gene losses.</title>
        <authorList>
            <person name="Steindorff A.S."/>
            <person name="Aguilar-Pontes M.V."/>
            <person name="Robinson A.J."/>
            <person name="Andreopoulos B."/>
            <person name="LaButti K."/>
            <person name="Kuo A."/>
            <person name="Mondo S."/>
            <person name="Riley R."/>
            <person name="Otillar R."/>
            <person name="Haridas S."/>
            <person name="Lipzen A."/>
            <person name="Grimwood J."/>
            <person name="Schmutz J."/>
            <person name="Clum A."/>
            <person name="Reid I.D."/>
            <person name="Moisan M.C."/>
            <person name="Butler G."/>
            <person name="Nguyen T.T.M."/>
            <person name="Dewar K."/>
            <person name="Conant G."/>
            <person name="Drula E."/>
            <person name="Henrissat B."/>
            <person name="Hansel C."/>
            <person name="Singer S."/>
            <person name="Hutchinson M.I."/>
            <person name="de Vries R.P."/>
            <person name="Natvig D.O."/>
            <person name="Powell A.J."/>
            <person name="Tsang A."/>
            <person name="Grigoriev I.V."/>
        </authorList>
    </citation>
    <scope>NUCLEOTIDE SEQUENCE [LARGE SCALE GENOMIC DNA]</scope>
    <source>
        <strain evidence="1 2">CBS 494.80</strain>
    </source>
</reference>